<name>A0A916SJX4_9BURK</name>
<comment type="pathway">
    <text evidence="1">Lipid metabolism.</text>
</comment>
<dbReference type="InterPro" id="IPR002123">
    <property type="entry name" value="Plipid/glycerol_acylTrfase"/>
</dbReference>
<keyword evidence="6" id="KW-1185">Reference proteome</keyword>
<reference evidence="5" key="2">
    <citation type="submission" date="2020-09" db="EMBL/GenBank/DDBJ databases">
        <authorList>
            <person name="Sun Q."/>
            <person name="Zhou Y."/>
        </authorList>
    </citation>
    <scope>NUCLEOTIDE SEQUENCE</scope>
    <source>
        <strain evidence="5">CGMCC 1.15322</strain>
    </source>
</reference>
<accession>A0A916SJX4</accession>
<dbReference type="SMART" id="SM00563">
    <property type="entry name" value="PlsC"/>
    <property type="match status" value="1"/>
</dbReference>
<dbReference type="GO" id="GO:0003841">
    <property type="term" value="F:1-acylglycerol-3-phosphate O-acyltransferase activity"/>
    <property type="evidence" value="ECO:0007669"/>
    <property type="project" value="TreeGrafter"/>
</dbReference>
<dbReference type="PANTHER" id="PTHR10434">
    <property type="entry name" value="1-ACYL-SN-GLYCEROL-3-PHOSPHATE ACYLTRANSFERASE"/>
    <property type="match status" value="1"/>
</dbReference>
<gene>
    <name evidence="5" type="ORF">GCM10011496_26000</name>
</gene>
<reference evidence="5" key="1">
    <citation type="journal article" date="2014" name="Int. J. Syst. Evol. Microbiol.">
        <title>Complete genome sequence of Corynebacterium casei LMG S-19264T (=DSM 44701T), isolated from a smear-ripened cheese.</title>
        <authorList>
            <consortium name="US DOE Joint Genome Institute (JGI-PGF)"/>
            <person name="Walter F."/>
            <person name="Albersmeier A."/>
            <person name="Kalinowski J."/>
            <person name="Ruckert C."/>
        </authorList>
    </citation>
    <scope>NUCLEOTIDE SEQUENCE</scope>
    <source>
        <strain evidence="5">CGMCC 1.15322</strain>
    </source>
</reference>
<keyword evidence="3 5" id="KW-0012">Acyltransferase</keyword>
<evidence type="ECO:0000256" key="1">
    <source>
        <dbReference type="ARBA" id="ARBA00005189"/>
    </source>
</evidence>
<dbReference type="Pfam" id="PF01553">
    <property type="entry name" value="Acyltransferase"/>
    <property type="match status" value="1"/>
</dbReference>
<organism evidence="5 6">
    <name type="scientific">Polaromonas eurypsychrophila</name>
    <dbReference type="NCBI Taxonomy" id="1614635"/>
    <lineage>
        <taxon>Bacteria</taxon>
        <taxon>Pseudomonadati</taxon>
        <taxon>Pseudomonadota</taxon>
        <taxon>Betaproteobacteria</taxon>
        <taxon>Burkholderiales</taxon>
        <taxon>Comamonadaceae</taxon>
        <taxon>Polaromonas</taxon>
    </lineage>
</organism>
<dbReference type="AlphaFoldDB" id="A0A916SJX4"/>
<evidence type="ECO:0000256" key="2">
    <source>
        <dbReference type="ARBA" id="ARBA00022679"/>
    </source>
</evidence>
<evidence type="ECO:0000313" key="5">
    <source>
        <dbReference type="EMBL" id="GGB03824.1"/>
    </source>
</evidence>
<protein>
    <submittedName>
        <fullName evidence="5">Acyltransferase</fullName>
    </submittedName>
</protein>
<sequence>MGMDLLPPHPVQFQGSGLALWVLRLLGWRVDFEGLPTRQGVIVVYPHTSNWDFVIGILMKWAVGISVQFWSKDTLFRTPLFSAWLRWVGGVPISRSAPQGTVGQMAALMQQKKARGEYFWLALAPEGTRRRTKGWRSGFYRLALAADVPVGLAGPDYSRKRLVFLDFVRLTGDQDHDLPRMALSLQDCRGWHQERAAPVRLINSGRPQADIIVK</sequence>
<evidence type="ECO:0000256" key="3">
    <source>
        <dbReference type="ARBA" id="ARBA00023315"/>
    </source>
</evidence>
<evidence type="ECO:0000259" key="4">
    <source>
        <dbReference type="SMART" id="SM00563"/>
    </source>
</evidence>
<dbReference type="EMBL" id="BMIG01000009">
    <property type="protein sequence ID" value="GGB03824.1"/>
    <property type="molecule type" value="Genomic_DNA"/>
</dbReference>
<comment type="caution">
    <text evidence="5">The sequence shown here is derived from an EMBL/GenBank/DDBJ whole genome shotgun (WGS) entry which is preliminary data.</text>
</comment>
<dbReference type="PANTHER" id="PTHR10434:SF9">
    <property type="entry name" value="PHOSPHOLIPID_GLYCEROL ACYLTRANSFERASE DOMAIN-CONTAINING PROTEIN"/>
    <property type="match status" value="1"/>
</dbReference>
<proteinExistence type="predicted"/>
<keyword evidence="2" id="KW-0808">Transferase</keyword>
<dbReference type="SUPFAM" id="SSF69593">
    <property type="entry name" value="Glycerol-3-phosphate (1)-acyltransferase"/>
    <property type="match status" value="1"/>
</dbReference>
<dbReference type="GO" id="GO:0006654">
    <property type="term" value="P:phosphatidic acid biosynthetic process"/>
    <property type="evidence" value="ECO:0007669"/>
    <property type="project" value="TreeGrafter"/>
</dbReference>
<evidence type="ECO:0000313" key="6">
    <source>
        <dbReference type="Proteomes" id="UP000620596"/>
    </source>
</evidence>
<dbReference type="Proteomes" id="UP000620596">
    <property type="component" value="Unassembled WGS sequence"/>
</dbReference>
<feature type="domain" description="Phospholipid/glycerol acyltransferase" evidence="4">
    <location>
        <begin position="41"/>
        <end position="155"/>
    </location>
</feature>